<keyword evidence="2" id="KW-1185">Reference proteome</keyword>
<dbReference type="Proteomes" id="UP000607653">
    <property type="component" value="Unassembled WGS sequence"/>
</dbReference>
<gene>
    <name evidence="1" type="ORF">HUJ06_000977</name>
</gene>
<accession>A0A822ZCW2</accession>
<dbReference type="EMBL" id="DUZY01000006">
    <property type="protein sequence ID" value="DAD42747.1"/>
    <property type="molecule type" value="Genomic_DNA"/>
</dbReference>
<organism evidence="1 2">
    <name type="scientific">Nelumbo nucifera</name>
    <name type="common">Sacred lotus</name>
    <dbReference type="NCBI Taxonomy" id="4432"/>
    <lineage>
        <taxon>Eukaryota</taxon>
        <taxon>Viridiplantae</taxon>
        <taxon>Streptophyta</taxon>
        <taxon>Embryophyta</taxon>
        <taxon>Tracheophyta</taxon>
        <taxon>Spermatophyta</taxon>
        <taxon>Magnoliopsida</taxon>
        <taxon>Proteales</taxon>
        <taxon>Nelumbonaceae</taxon>
        <taxon>Nelumbo</taxon>
    </lineage>
</organism>
<protein>
    <submittedName>
        <fullName evidence="1">Uncharacterized protein</fullName>
    </submittedName>
</protein>
<evidence type="ECO:0000313" key="2">
    <source>
        <dbReference type="Proteomes" id="UP000607653"/>
    </source>
</evidence>
<sequence>MKDEHIQTQKLYLDPDNRLASQGCNRLMKNVVDKNQSLKPIRWPNRWEAFQHASV</sequence>
<dbReference type="AlphaFoldDB" id="A0A822ZCW2"/>
<name>A0A822ZCW2_NELNU</name>
<evidence type="ECO:0000313" key="1">
    <source>
        <dbReference type="EMBL" id="DAD42747.1"/>
    </source>
</evidence>
<comment type="caution">
    <text evidence="1">The sequence shown here is derived from an EMBL/GenBank/DDBJ whole genome shotgun (WGS) entry which is preliminary data.</text>
</comment>
<reference evidence="1 2" key="1">
    <citation type="journal article" date="2020" name="Mol. Biol. Evol.">
        <title>Distinct Expression and Methylation Patterns for Genes with Different Fates following a Single Whole-Genome Duplication in Flowering Plants.</title>
        <authorList>
            <person name="Shi T."/>
            <person name="Rahmani R.S."/>
            <person name="Gugger P.F."/>
            <person name="Wang M."/>
            <person name="Li H."/>
            <person name="Zhang Y."/>
            <person name="Li Z."/>
            <person name="Wang Q."/>
            <person name="Van de Peer Y."/>
            <person name="Marchal K."/>
            <person name="Chen J."/>
        </authorList>
    </citation>
    <scope>NUCLEOTIDE SEQUENCE [LARGE SCALE GENOMIC DNA]</scope>
    <source>
        <tissue evidence="1">Leaf</tissue>
    </source>
</reference>
<proteinExistence type="predicted"/>